<keyword evidence="2" id="KW-1185">Reference proteome</keyword>
<dbReference type="Proteomes" id="UP000215335">
    <property type="component" value="Unassembled WGS sequence"/>
</dbReference>
<dbReference type="EMBL" id="NNAY01002956">
    <property type="protein sequence ID" value="OXU20218.1"/>
    <property type="molecule type" value="Genomic_DNA"/>
</dbReference>
<evidence type="ECO:0000313" key="2">
    <source>
        <dbReference type="Proteomes" id="UP000215335"/>
    </source>
</evidence>
<evidence type="ECO:0000313" key="1">
    <source>
        <dbReference type="EMBL" id="OXU20218.1"/>
    </source>
</evidence>
<sequence>MSLGLGTKTLYGPSLHINIPNVAEILKIVDDLQEITFWRVTERRLPVSSSMRSYGRLRQPCGDAQVLSVFC</sequence>
<accession>A0A232EPF4</accession>
<reference evidence="1 2" key="1">
    <citation type="journal article" date="2017" name="Curr. Biol.">
        <title>The Evolution of Venom by Co-option of Single-Copy Genes.</title>
        <authorList>
            <person name="Martinson E.O."/>
            <person name="Mrinalini"/>
            <person name="Kelkar Y.D."/>
            <person name="Chang C.H."/>
            <person name="Werren J.H."/>
        </authorList>
    </citation>
    <scope>NUCLEOTIDE SEQUENCE [LARGE SCALE GENOMIC DNA]</scope>
    <source>
        <strain evidence="1 2">Alberta</strain>
        <tissue evidence="1">Whole body</tissue>
    </source>
</reference>
<gene>
    <name evidence="1" type="ORF">TSAR_013060</name>
</gene>
<protein>
    <submittedName>
        <fullName evidence="1">Uncharacterized protein</fullName>
    </submittedName>
</protein>
<name>A0A232EPF4_9HYME</name>
<comment type="caution">
    <text evidence="1">The sequence shown here is derived from an EMBL/GenBank/DDBJ whole genome shotgun (WGS) entry which is preliminary data.</text>
</comment>
<organism evidence="1 2">
    <name type="scientific">Trichomalopsis sarcophagae</name>
    <dbReference type="NCBI Taxonomy" id="543379"/>
    <lineage>
        <taxon>Eukaryota</taxon>
        <taxon>Metazoa</taxon>
        <taxon>Ecdysozoa</taxon>
        <taxon>Arthropoda</taxon>
        <taxon>Hexapoda</taxon>
        <taxon>Insecta</taxon>
        <taxon>Pterygota</taxon>
        <taxon>Neoptera</taxon>
        <taxon>Endopterygota</taxon>
        <taxon>Hymenoptera</taxon>
        <taxon>Apocrita</taxon>
        <taxon>Proctotrupomorpha</taxon>
        <taxon>Chalcidoidea</taxon>
        <taxon>Pteromalidae</taxon>
        <taxon>Pteromalinae</taxon>
        <taxon>Trichomalopsis</taxon>
    </lineage>
</organism>
<dbReference type="AlphaFoldDB" id="A0A232EPF4"/>
<proteinExistence type="predicted"/>